<keyword evidence="4 6" id="KW-0058">Aromatic hydrocarbons catabolism</keyword>
<dbReference type="InterPro" id="IPR000073">
    <property type="entry name" value="AB_hydrolase_1"/>
</dbReference>
<keyword evidence="6" id="KW-0472">Membrane</keyword>
<comment type="subcellular location">
    <subcellularLocation>
        <location evidence="6">Endoplasmic reticulum membrane</location>
    </subcellularLocation>
    <subcellularLocation>
        <location evidence="2">Microsome membrane</location>
        <topology evidence="2">Single-pass membrane protein</topology>
    </subcellularLocation>
</comment>
<keyword evidence="6" id="KW-0256">Endoplasmic reticulum</keyword>
<dbReference type="SUPFAM" id="SSF53474">
    <property type="entry name" value="alpha/beta-Hydrolases"/>
    <property type="match status" value="1"/>
</dbReference>
<dbReference type="PANTHER" id="PTHR21661:SF35">
    <property type="entry name" value="EPOXIDE HYDROLASE"/>
    <property type="match status" value="1"/>
</dbReference>
<dbReference type="Pfam" id="PF00561">
    <property type="entry name" value="Abhydrolase_1"/>
    <property type="match status" value="1"/>
</dbReference>
<feature type="active site" description="Nucleophile" evidence="7">
    <location>
        <position position="201"/>
    </location>
</feature>
<evidence type="ECO:0000256" key="7">
    <source>
        <dbReference type="PIRSR" id="PIRSR001112-1"/>
    </source>
</evidence>
<dbReference type="PIRSF" id="PIRSF001112">
    <property type="entry name" value="Epoxide_hydrolase"/>
    <property type="match status" value="1"/>
</dbReference>
<dbReference type="PRINTS" id="PR00412">
    <property type="entry name" value="EPOXHYDRLASE"/>
</dbReference>
<gene>
    <name evidence="9" type="primary">EH1_1</name>
    <name evidence="9" type="ORF">Anas_00308</name>
</gene>
<organism evidence="9 10">
    <name type="scientific">Armadillidium nasatum</name>
    <dbReference type="NCBI Taxonomy" id="96803"/>
    <lineage>
        <taxon>Eukaryota</taxon>
        <taxon>Metazoa</taxon>
        <taxon>Ecdysozoa</taxon>
        <taxon>Arthropoda</taxon>
        <taxon>Crustacea</taxon>
        <taxon>Multicrustacea</taxon>
        <taxon>Malacostraca</taxon>
        <taxon>Eumalacostraca</taxon>
        <taxon>Peracarida</taxon>
        <taxon>Isopoda</taxon>
        <taxon>Oniscidea</taxon>
        <taxon>Crinocheta</taxon>
        <taxon>Armadillidiidae</taxon>
        <taxon>Armadillidium</taxon>
    </lineage>
</organism>
<protein>
    <recommendedName>
        <fullName evidence="6">Epoxide hydrolase</fullName>
        <ecNumber evidence="6">3.3.2.9</ecNumber>
    </recommendedName>
</protein>
<keyword evidence="5 6" id="KW-0378">Hydrolase</keyword>
<comment type="similarity">
    <text evidence="3 6">Belongs to the peptidase S33 family.</text>
</comment>
<dbReference type="InterPro" id="IPR016292">
    <property type="entry name" value="Epoxide_hydrolase"/>
</dbReference>
<dbReference type="Proteomes" id="UP000326759">
    <property type="component" value="Unassembled WGS sequence"/>
</dbReference>
<evidence type="ECO:0000256" key="2">
    <source>
        <dbReference type="ARBA" id="ARBA00004111"/>
    </source>
</evidence>
<comment type="caution">
    <text evidence="9">The sequence shown here is derived from an EMBL/GenBank/DDBJ whole genome shotgun (WGS) entry which is preliminary data.</text>
</comment>
<dbReference type="EMBL" id="SEYY01001196">
    <property type="protein sequence ID" value="KAB7505556.1"/>
    <property type="molecule type" value="Genomic_DNA"/>
</dbReference>
<accession>A0A5N5TFX5</accession>
<evidence type="ECO:0000256" key="4">
    <source>
        <dbReference type="ARBA" id="ARBA00022797"/>
    </source>
</evidence>
<sequence length="440" mass="49413">MEMGVKNILILLFIGYTAWKIYDLNRNPPLPVLEENPWWGPGKPGKDDTAIKPFKIKIPQEEIQHLKKLLSLPLRLTPPLEDAKFTYGFSSDVLKIEGLHIHFLHIKPSVDPKAKNLTVLPLLMIHGWPGSFVEFDQILPLLTSPHEGSNVVFEVICPSIPGYAFSQAASKQGLGTLPTSQIFLKLMKRLGFEKFYVQGGDWGSLIASTMATLYPQNIIAMHTNMPGTNTPGNTIKHILGSFLPSGFVVKPDKEYTLYPLSSFYSFLVRESGYMHLQSTKPDTIGAALENSPVGLAAYILEKFSTWTNRENVDKDDGGLLSNDFPISLDRLLDNLSIYWFSRSITSSMRYYAESFVAMHNSKINSITCDVPSGFSAFKNEIIVFPENMLAFKFKAITFYRFHEFGGHFAAFEVPAVLAKDIHDFVTLNQHQIGIRSRGEL</sequence>
<evidence type="ECO:0000259" key="8">
    <source>
        <dbReference type="Pfam" id="PF00561"/>
    </source>
</evidence>
<evidence type="ECO:0000256" key="1">
    <source>
        <dbReference type="ARBA" id="ARBA00000221"/>
    </source>
</evidence>
<dbReference type="AlphaFoldDB" id="A0A5N5TFX5"/>
<feature type="active site" description="Proton donor" evidence="7">
    <location>
        <position position="351"/>
    </location>
</feature>
<name>A0A5N5TFX5_9CRUS</name>
<comment type="catalytic activity">
    <reaction evidence="1 6">
        <text>1-(4-methoxyphenyl)-N-methyl-N-[(3-methyloxetan-3-yl)methyl]methanamine + H2O = 2-{[(4-methoxybenzyl)(methyl)amino]methyl}-2-methylpropane-1,3-diol</text>
        <dbReference type="Rhea" id="RHEA:55764"/>
        <dbReference type="ChEBI" id="CHEBI:15377"/>
        <dbReference type="ChEBI" id="CHEBI:139161"/>
        <dbReference type="ChEBI" id="CHEBI:139164"/>
        <dbReference type="EC" id="3.3.2.9"/>
    </reaction>
</comment>
<reference evidence="9 10" key="1">
    <citation type="journal article" date="2019" name="PLoS Biol.">
        <title>Sex chromosomes control vertical transmission of feminizing Wolbachia symbionts in an isopod.</title>
        <authorList>
            <person name="Becking T."/>
            <person name="Chebbi M.A."/>
            <person name="Giraud I."/>
            <person name="Moumen B."/>
            <person name="Laverre T."/>
            <person name="Caubet Y."/>
            <person name="Peccoud J."/>
            <person name="Gilbert C."/>
            <person name="Cordaux R."/>
        </authorList>
    </citation>
    <scope>NUCLEOTIDE SEQUENCE [LARGE SCALE GENOMIC DNA]</scope>
    <source>
        <strain evidence="9">ANa2</strain>
        <tissue evidence="9">Whole body excluding digestive tract and cuticle</tissue>
    </source>
</reference>
<feature type="active site" description="Proton acceptor" evidence="7">
    <location>
        <position position="407"/>
    </location>
</feature>
<comment type="catalytic activity">
    <reaction evidence="6">
        <text>cis-stilbene oxide + H2O = (1R,2R)-hydrobenzoin</text>
        <dbReference type="Rhea" id="RHEA:23900"/>
        <dbReference type="ChEBI" id="CHEBI:15377"/>
        <dbReference type="ChEBI" id="CHEBI:50004"/>
        <dbReference type="ChEBI" id="CHEBI:50014"/>
        <dbReference type="EC" id="3.3.2.9"/>
    </reaction>
</comment>
<evidence type="ECO:0000256" key="5">
    <source>
        <dbReference type="ARBA" id="ARBA00022801"/>
    </source>
</evidence>
<proteinExistence type="inferred from homology"/>
<dbReference type="Gene3D" id="3.40.50.1820">
    <property type="entry name" value="alpha/beta hydrolase"/>
    <property type="match status" value="1"/>
</dbReference>
<keyword evidence="10" id="KW-1185">Reference proteome</keyword>
<dbReference type="EC" id="3.3.2.9" evidence="6"/>
<dbReference type="InterPro" id="IPR029058">
    <property type="entry name" value="AB_hydrolase_fold"/>
</dbReference>
<evidence type="ECO:0000256" key="6">
    <source>
        <dbReference type="PIRNR" id="PIRNR001112"/>
    </source>
</evidence>
<dbReference type="InterPro" id="IPR000639">
    <property type="entry name" value="Epox_hydrolase-like"/>
</dbReference>
<evidence type="ECO:0000313" key="10">
    <source>
        <dbReference type="Proteomes" id="UP000326759"/>
    </source>
</evidence>
<dbReference type="GO" id="GO:0005789">
    <property type="term" value="C:endoplasmic reticulum membrane"/>
    <property type="evidence" value="ECO:0007669"/>
    <property type="project" value="UniProtKB-SubCell"/>
</dbReference>
<evidence type="ECO:0000313" key="9">
    <source>
        <dbReference type="EMBL" id="KAB7505556.1"/>
    </source>
</evidence>
<dbReference type="PANTHER" id="PTHR21661">
    <property type="entry name" value="EPOXIDE HYDROLASE 1-RELATED"/>
    <property type="match status" value="1"/>
</dbReference>
<dbReference type="OrthoDB" id="7130006at2759"/>
<dbReference type="GO" id="GO:0097176">
    <property type="term" value="P:epoxide metabolic process"/>
    <property type="evidence" value="ECO:0007669"/>
    <property type="project" value="TreeGrafter"/>
</dbReference>
<dbReference type="GO" id="GO:0033961">
    <property type="term" value="F:cis-stilbene-oxide hydrolase activity"/>
    <property type="evidence" value="ECO:0007669"/>
    <property type="project" value="UniProtKB-UniRule"/>
</dbReference>
<feature type="domain" description="AB hydrolase-1" evidence="8">
    <location>
        <begin position="121"/>
        <end position="309"/>
    </location>
</feature>
<evidence type="ECO:0000256" key="3">
    <source>
        <dbReference type="ARBA" id="ARBA00010088"/>
    </source>
</evidence>